<accession>A0A9P7K7H6</accession>
<reference evidence="1" key="2">
    <citation type="submission" date="2021-10" db="EMBL/GenBank/DDBJ databases">
        <title>Phylogenomics reveals ancestral predisposition of the termite-cultivated fungus Termitomyces towards a domesticated lifestyle.</title>
        <authorList>
            <person name="Auxier B."/>
            <person name="Grum-Grzhimaylo A."/>
            <person name="Cardenas M.E."/>
            <person name="Lodge J.D."/>
            <person name="Laessoe T."/>
            <person name="Pedersen O."/>
            <person name="Smith M.E."/>
            <person name="Kuyper T.W."/>
            <person name="Franco-Molano E.A."/>
            <person name="Baroni T.J."/>
            <person name="Aanen D.K."/>
        </authorList>
    </citation>
    <scope>NUCLEOTIDE SEQUENCE</scope>
    <source>
        <strain evidence="1">D49</strain>
    </source>
</reference>
<dbReference type="EMBL" id="JABCKI010005730">
    <property type="protein sequence ID" value="KAG5639149.1"/>
    <property type="molecule type" value="Genomic_DNA"/>
</dbReference>
<proteinExistence type="predicted"/>
<keyword evidence="2" id="KW-1185">Reference proteome</keyword>
<dbReference type="AlphaFoldDB" id="A0A9P7K7H6"/>
<comment type="caution">
    <text evidence="1">The sequence shown here is derived from an EMBL/GenBank/DDBJ whole genome shotgun (WGS) entry which is preliminary data.</text>
</comment>
<reference evidence="1" key="1">
    <citation type="submission" date="2021-02" db="EMBL/GenBank/DDBJ databases">
        <authorList>
            <person name="Nieuwenhuis M."/>
            <person name="Van De Peppel L.J.J."/>
        </authorList>
    </citation>
    <scope>NUCLEOTIDE SEQUENCE</scope>
    <source>
        <strain evidence="1">D49</strain>
    </source>
</reference>
<organism evidence="1 2">
    <name type="scientific">Sphagnurus paluster</name>
    <dbReference type="NCBI Taxonomy" id="117069"/>
    <lineage>
        <taxon>Eukaryota</taxon>
        <taxon>Fungi</taxon>
        <taxon>Dikarya</taxon>
        <taxon>Basidiomycota</taxon>
        <taxon>Agaricomycotina</taxon>
        <taxon>Agaricomycetes</taxon>
        <taxon>Agaricomycetidae</taxon>
        <taxon>Agaricales</taxon>
        <taxon>Tricholomatineae</taxon>
        <taxon>Lyophyllaceae</taxon>
        <taxon>Sphagnurus</taxon>
    </lineage>
</organism>
<name>A0A9P7K7H6_9AGAR</name>
<evidence type="ECO:0000313" key="1">
    <source>
        <dbReference type="EMBL" id="KAG5639149.1"/>
    </source>
</evidence>
<protein>
    <submittedName>
        <fullName evidence="1">Uncharacterized protein</fullName>
    </submittedName>
</protein>
<sequence length="50" mass="6048">MESQFKNDSLWDKTKSKFITKRAKRQEKYRLEKVLQEIVDQNTMSAEIQV</sequence>
<dbReference type="Proteomes" id="UP000717328">
    <property type="component" value="Unassembled WGS sequence"/>
</dbReference>
<gene>
    <name evidence="1" type="ORF">H0H81_006408</name>
</gene>
<evidence type="ECO:0000313" key="2">
    <source>
        <dbReference type="Proteomes" id="UP000717328"/>
    </source>
</evidence>